<dbReference type="Proteomes" id="UP000887566">
    <property type="component" value="Unplaced"/>
</dbReference>
<proteinExistence type="predicted"/>
<feature type="region of interest" description="Disordered" evidence="1">
    <location>
        <begin position="1"/>
        <end position="22"/>
    </location>
</feature>
<protein>
    <submittedName>
        <fullName evidence="3">Uncharacterized protein</fullName>
    </submittedName>
</protein>
<dbReference type="AlphaFoldDB" id="A0A914VSB1"/>
<evidence type="ECO:0000313" key="3">
    <source>
        <dbReference type="WBParaSite" id="PSAMB.scaffold2315size23924.g17327.t1"/>
    </source>
</evidence>
<evidence type="ECO:0000256" key="1">
    <source>
        <dbReference type="SAM" id="MobiDB-lite"/>
    </source>
</evidence>
<reference evidence="3" key="1">
    <citation type="submission" date="2022-11" db="UniProtKB">
        <authorList>
            <consortium name="WormBaseParasite"/>
        </authorList>
    </citation>
    <scope>IDENTIFICATION</scope>
</reference>
<accession>A0A914VSB1</accession>
<dbReference type="WBParaSite" id="PSAMB.scaffold2315size23924.g17327.t1">
    <property type="protein sequence ID" value="PSAMB.scaffold2315size23924.g17327.t1"/>
    <property type="gene ID" value="PSAMB.scaffold2315size23924.g17327"/>
</dbReference>
<feature type="compositionally biased region" description="Basic and acidic residues" evidence="1">
    <location>
        <begin position="1"/>
        <end position="13"/>
    </location>
</feature>
<sequence>MARGSGDGDDRRSGTSLRRRRKFYKRSLHAPIPLITLPVDGAVRRPVSFKAIELCGAKFSPPTGPRDPRRPTVATGQCTVDGRQIRYCLWPSARVRLFTARRRRPPRDEPAGRERRLMRRAVVRTDPIRPPDAVNAPVVVVLTADCRSSLGGEIQRPPCHCTDCLRYLFGGRAPFAKP</sequence>
<keyword evidence="2" id="KW-1185">Reference proteome</keyword>
<evidence type="ECO:0000313" key="2">
    <source>
        <dbReference type="Proteomes" id="UP000887566"/>
    </source>
</evidence>
<organism evidence="2 3">
    <name type="scientific">Plectus sambesii</name>
    <dbReference type="NCBI Taxonomy" id="2011161"/>
    <lineage>
        <taxon>Eukaryota</taxon>
        <taxon>Metazoa</taxon>
        <taxon>Ecdysozoa</taxon>
        <taxon>Nematoda</taxon>
        <taxon>Chromadorea</taxon>
        <taxon>Plectida</taxon>
        <taxon>Plectina</taxon>
        <taxon>Plectoidea</taxon>
        <taxon>Plectidae</taxon>
        <taxon>Plectus</taxon>
    </lineage>
</organism>
<name>A0A914VSB1_9BILA</name>